<dbReference type="HAMAP" id="MF_01006">
    <property type="entry name" value="Undec_diphosphatase"/>
    <property type="match status" value="1"/>
</dbReference>
<dbReference type="PANTHER" id="PTHR30622">
    <property type="entry name" value="UNDECAPRENYL-DIPHOSPHATASE"/>
    <property type="match status" value="1"/>
</dbReference>
<dbReference type="NCBIfam" id="TIGR00753">
    <property type="entry name" value="undec_PP_bacA"/>
    <property type="match status" value="1"/>
</dbReference>
<evidence type="ECO:0000256" key="7">
    <source>
        <dbReference type="ARBA" id="ARBA00022801"/>
    </source>
</evidence>
<evidence type="ECO:0000256" key="3">
    <source>
        <dbReference type="ARBA" id="ARBA00012374"/>
    </source>
</evidence>
<keyword evidence="7 17" id="KW-0378">Hydrolase</keyword>
<keyword evidence="10 17" id="KW-1133">Transmembrane helix</keyword>
<keyword evidence="5 17" id="KW-1003">Cell membrane</keyword>
<name>A0A930YE23_9ACTN</name>
<feature type="transmembrane region" description="Helical" evidence="17">
    <location>
        <begin position="90"/>
        <end position="107"/>
    </location>
</feature>
<evidence type="ECO:0000256" key="15">
    <source>
        <dbReference type="ARBA" id="ARBA00032932"/>
    </source>
</evidence>
<comment type="similarity">
    <text evidence="2 17">Belongs to the UppP family.</text>
</comment>
<comment type="caution">
    <text evidence="18">The sequence shown here is derived from an EMBL/GenBank/DDBJ whole genome shotgun (WGS) entry which is preliminary data.</text>
</comment>
<keyword evidence="9 17" id="KW-0573">Peptidoglycan synthesis</keyword>
<dbReference type="GO" id="GO:0050380">
    <property type="term" value="F:undecaprenyl-diphosphatase activity"/>
    <property type="evidence" value="ECO:0007669"/>
    <property type="project" value="UniProtKB-UniRule"/>
</dbReference>
<dbReference type="PANTHER" id="PTHR30622:SF2">
    <property type="entry name" value="UNDECAPRENYL-DIPHOSPHATASE"/>
    <property type="match status" value="1"/>
</dbReference>
<keyword evidence="13 17" id="KW-0961">Cell wall biogenesis/degradation</keyword>
<evidence type="ECO:0000256" key="1">
    <source>
        <dbReference type="ARBA" id="ARBA00004651"/>
    </source>
</evidence>
<keyword evidence="12 17" id="KW-0046">Antibiotic resistance</keyword>
<evidence type="ECO:0000256" key="5">
    <source>
        <dbReference type="ARBA" id="ARBA00022475"/>
    </source>
</evidence>
<evidence type="ECO:0000256" key="11">
    <source>
        <dbReference type="ARBA" id="ARBA00023136"/>
    </source>
</evidence>
<evidence type="ECO:0000256" key="16">
    <source>
        <dbReference type="ARBA" id="ARBA00047594"/>
    </source>
</evidence>
<keyword evidence="8 17" id="KW-0133">Cell shape</keyword>
<evidence type="ECO:0000256" key="10">
    <source>
        <dbReference type="ARBA" id="ARBA00022989"/>
    </source>
</evidence>
<dbReference type="NCBIfam" id="NF001392">
    <property type="entry name" value="PRK00281.2-1"/>
    <property type="match status" value="1"/>
</dbReference>
<keyword evidence="11 17" id="KW-0472">Membrane</keyword>
<sequence>MDYLDAVILGIVEGLTEFLPVSSTGHLTIAEKALGLELDDPAVTAYTAVIQMGAILAVVVYFARDIWRIATAWCRGLVNAEWRGHRDHRMGWYVIVGSIPVGLAGLLGKDLITGPLRSLWVVGAALVVWSAVMWAAERAATQQRGEKQLTMRDALVVGLVQVVALVPGVSRSGATISTGLFLGLDRVAATRLSFFLSIPALLAAGIYELPDALDGSLAVGPIVVGTVVAFVVAYASVAWLLRFVAHHSIAWFVPYRVVVGAAILLLLAAGAMSAT</sequence>
<dbReference type="AlphaFoldDB" id="A0A930YE23"/>
<dbReference type="RefSeq" id="WP_194708067.1">
    <property type="nucleotide sequence ID" value="NZ_JADKPN010000011.1"/>
</dbReference>
<dbReference type="GO" id="GO:0046677">
    <property type="term" value="P:response to antibiotic"/>
    <property type="evidence" value="ECO:0007669"/>
    <property type="project" value="UniProtKB-UniRule"/>
</dbReference>
<reference evidence="18" key="1">
    <citation type="submission" date="2020-11" db="EMBL/GenBank/DDBJ databases">
        <title>Nocardioides sp. nov., isolated from Soil of Cynanchum wilfordii Hemsley rhizosphere.</title>
        <authorList>
            <person name="Lee J.-S."/>
            <person name="Suh M.K."/>
            <person name="Kim J.-S."/>
        </authorList>
    </citation>
    <scope>NUCLEOTIDE SEQUENCE</scope>
    <source>
        <strain evidence="18">KCTC 19275</strain>
    </source>
</reference>
<keyword evidence="6 17" id="KW-0812">Transmembrane</keyword>
<feature type="transmembrane region" description="Helical" evidence="17">
    <location>
        <begin position="119"/>
        <end position="137"/>
    </location>
</feature>
<comment type="subcellular location">
    <subcellularLocation>
        <location evidence="1 17">Cell membrane</location>
        <topology evidence="1 17">Multi-pass membrane protein</topology>
    </subcellularLocation>
</comment>
<evidence type="ECO:0000256" key="13">
    <source>
        <dbReference type="ARBA" id="ARBA00023316"/>
    </source>
</evidence>
<comment type="catalytic activity">
    <reaction evidence="16 17">
        <text>di-trans,octa-cis-undecaprenyl diphosphate + H2O = di-trans,octa-cis-undecaprenyl phosphate + phosphate + H(+)</text>
        <dbReference type="Rhea" id="RHEA:28094"/>
        <dbReference type="ChEBI" id="CHEBI:15377"/>
        <dbReference type="ChEBI" id="CHEBI:15378"/>
        <dbReference type="ChEBI" id="CHEBI:43474"/>
        <dbReference type="ChEBI" id="CHEBI:58405"/>
        <dbReference type="ChEBI" id="CHEBI:60392"/>
        <dbReference type="EC" id="3.6.1.27"/>
    </reaction>
</comment>
<feature type="transmembrane region" description="Helical" evidence="17">
    <location>
        <begin position="253"/>
        <end position="274"/>
    </location>
</feature>
<evidence type="ECO:0000256" key="9">
    <source>
        <dbReference type="ARBA" id="ARBA00022984"/>
    </source>
</evidence>
<feature type="transmembrane region" description="Helical" evidence="17">
    <location>
        <begin position="149"/>
        <end position="168"/>
    </location>
</feature>
<accession>A0A930YE23</accession>
<comment type="miscellaneous">
    <text evidence="17">Bacitracin is thought to be involved in the inhibition of peptidoglycan synthesis by sequestering undecaprenyl diphosphate, thereby reducing the pool of lipid carrier available.</text>
</comment>
<evidence type="ECO:0000256" key="6">
    <source>
        <dbReference type="ARBA" id="ARBA00022692"/>
    </source>
</evidence>
<proteinExistence type="inferred from homology"/>
<feature type="transmembrane region" description="Helical" evidence="17">
    <location>
        <begin position="43"/>
        <end position="63"/>
    </location>
</feature>
<evidence type="ECO:0000256" key="14">
    <source>
        <dbReference type="ARBA" id="ARBA00032707"/>
    </source>
</evidence>
<dbReference type="InterPro" id="IPR003824">
    <property type="entry name" value="UppP"/>
</dbReference>
<comment type="function">
    <text evidence="17">Catalyzes the dephosphorylation of undecaprenyl diphosphate (UPP). Confers resistance to bacitracin.</text>
</comment>
<evidence type="ECO:0000256" key="17">
    <source>
        <dbReference type="HAMAP-Rule" id="MF_01006"/>
    </source>
</evidence>
<dbReference type="GO" id="GO:0071555">
    <property type="term" value="P:cell wall organization"/>
    <property type="evidence" value="ECO:0007669"/>
    <property type="project" value="UniProtKB-KW"/>
</dbReference>
<dbReference type="GO" id="GO:0009252">
    <property type="term" value="P:peptidoglycan biosynthetic process"/>
    <property type="evidence" value="ECO:0007669"/>
    <property type="project" value="UniProtKB-KW"/>
</dbReference>
<evidence type="ECO:0000256" key="8">
    <source>
        <dbReference type="ARBA" id="ARBA00022960"/>
    </source>
</evidence>
<dbReference type="EC" id="3.6.1.27" evidence="3 17"/>
<feature type="transmembrane region" description="Helical" evidence="17">
    <location>
        <begin position="188"/>
        <end position="207"/>
    </location>
</feature>
<dbReference type="EMBL" id="JADKPN010000011">
    <property type="protein sequence ID" value="MBF4764891.1"/>
    <property type="molecule type" value="Genomic_DNA"/>
</dbReference>
<evidence type="ECO:0000256" key="4">
    <source>
        <dbReference type="ARBA" id="ARBA00021581"/>
    </source>
</evidence>
<dbReference type="Pfam" id="PF02673">
    <property type="entry name" value="BacA"/>
    <property type="match status" value="1"/>
</dbReference>
<evidence type="ECO:0000313" key="18">
    <source>
        <dbReference type="EMBL" id="MBF4764891.1"/>
    </source>
</evidence>
<protein>
    <recommendedName>
        <fullName evidence="4 17">Undecaprenyl-diphosphatase</fullName>
        <ecNumber evidence="3 17">3.6.1.27</ecNumber>
    </recommendedName>
    <alternativeName>
        <fullName evidence="15 17">Bacitracin resistance protein</fullName>
    </alternativeName>
    <alternativeName>
        <fullName evidence="14 17">Undecaprenyl pyrophosphate phosphatase</fullName>
    </alternativeName>
</protein>
<organism evidence="18 19">
    <name type="scientific">Nocardioides islandensis</name>
    <dbReference type="NCBI Taxonomy" id="433663"/>
    <lineage>
        <taxon>Bacteria</taxon>
        <taxon>Bacillati</taxon>
        <taxon>Actinomycetota</taxon>
        <taxon>Actinomycetes</taxon>
        <taxon>Propionibacteriales</taxon>
        <taxon>Nocardioidaceae</taxon>
        <taxon>Nocardioides</taxon>
    </lineage>
</organism>
<evidence type="ECO:0000313" key="19">
    <source>
        <dbReference type="Proteomes" id="UP000640489"/>
    </source>
</evidence>
<dbReference type="Proteomes" id="UP000640489">
    <property type="component" value="Unassembled WGS sequence"/>
</dbReference>
<keyword evidence="19" id="KW-1185">Reference proteome</keyword>
<evidence type="ECO:0000256" key="2">
    <source>
        <dbReference type="ARBA" id="ARBA00010621"/>
    </source>
</evidence>
<dbReference type="GO" id="GO:0005886">
    <property type="term" value="C:plasma membrane"/>
    <property type="evidence" value="ECO:0007669"/>
    <property type="project" value="UniProtKB-SubCell"/>
</dbReference>
<evidence type="ECO:0000256" key="12">
    <source>
        <dbReference type="ARBA" id="ARBA00023251"/>
    </source>
</evidence>
<dbReference type="GO" id="GO:0008360">
    <property type="term" value="P:regulation of cell shape"/>
    <property type="evidence" value="ECO:0007669"/>
    <property type="project" value="UniProtKB-KW"/>
</dbReference>
<feature type="transmembrane region" description="Helical" evidence="17">
    <location>
        <begin position="219"/>
        <end position="241"/>
    </location>
</feature>
<gene>
    <name evidence="17" type="primary">uppP</name>
    <name evidence="18" type="ORF">ISU07_17295</name>
</gene>